<keyword evidence="9" id="KW-0472">Membrane</keyword>
<evidence type="ECO:0000313" key="11">
    <source>
        <dbReference type="Proteomes" id="UP000887567"/>
    </source>
</evidence>
<dbReference type="OrthoDB" id="10014216at2759"/>
<dbReference type="PANTHER" id="PTHR13045">
    <property type="entry name" value="5'-NUCLEOTIDASE"/>
    <property type="match status" value="1"/>
</dbReference>
<reference evidence="10" key="1">
    <citation type="submission" date="2022-11" db="UniProtKB">
        <authorList>
            <consortium name="EnsemblMetazoa"/>
        </authorList>
    </citation>
    <scope>IDENTIFICATION</scope>
</reference>
<dbReference type="InterPro" id="IPR006434">
    <property type="entry name" value="Pyrimidine_nucleotidase_eu"/>
</dbReference>
<sequence>MTLLSKPGLAMFAVAAVGVSAIAGYGIYKVISGRNQRRKIREAVDAMIAGLDKTNIYLKDPVGVREKLQRMYEAGTEKLQIISDFDKTLTKYTLVNGLKGCSVHGVIETSKHFPESYREKALALKNKYHPIELSSMSAEEKGPLMEEWWTKAHELILDLNLRKENLEVIVRDADIALRDGVEWLFVKSHENKVPILILSGGLADIIKVVIDQQSELYDNVEIVGNYMKYNSQGVMDGFQGGLISSNNKHEMTKNLPYFQKTKNRPNAIVMGDLIQDTDVVSSIPNPGDVLTIGFLNEKVDERLDSYTAAFDVVIVDDHSIQAVDVVLMQLFHMK</sequence>
<evidence type="ECO:0000256" key="6">
    <source>
        <dbReference type="ARBA" id="ARBA00022801"/>
    </source>
</evidence>
<keyword evidence="11" id="KW-1185">Reference proteome</keyword>
<evidence type="ECO:0000256" key="1">
    <source>
        <dbReference type="ARBA" id="ARBA00000815"/>
    </source>
</evidence>
<evidence type="ECO:0000256" key="5">
    <source>
        <dbReference type="ARBA" id="ARBA00022741"/>
    </source>
</evidence>
<evidence type="ECO:0000256" key="9">
    <source>
        <dbReference type="SAM" id="Phobius"/>
    </source>
</evidence>
<keyword evidence="6" id="KW-0378">Hydrolase</keyword>
<keyword evidence="8" id="KW-0546">Nucleotide metabolism</keyword>
<dbReference type="EC" id="3.1.3.5" evidence="3"/>
<proteinExistence type="inferred from homology"/>
<dbReference type="GeneID" id="110248278"/>
<keyword evidence="9" id="KW-0812">Transmembrane</keyword>
<name>A0A913XWT0_EXADI</name>
<keyword evidence="7" id="KW-0460">Magnesium</keyword>
<evidence type="ECO:0000256" key="3">
    <source>
        <dbReference type="ARBA" id="ARBA00012643"/>
    </source>
</evidence>
<feature type="transmembrane region" description="Helical" evidence="9">
    <location>
        <begin position="12"/>
        <end position="31"/>
    </location>
</feature>
<dbReference type="InterPro" id="IPR036412">
    <property type="entry name" value="HAD-like_sf"/>
</dbReference>
<dbReference type="InterPro" id="IPR023214">
    <property type="entry name" value="HAD_sf"/>
</dbReference>
<dbReference type="FunFam" id="1.10.150.340:FF:000001">
    <property type="entry name" value="Cytosolic 5-nucleotidase 3-like"/>
    <property type="match status" value="1"/>
</dbReference>
<dbReference type="KEGG" id="epa:110248278"/>
<dbReference type="Gene3D" id="1.10.150.340">
    <property type="entry name" value="Pyrimidine 5'-nucleotidase (UMPH-1), N-terminal domain"/>
    <property type="match status" value="1"/>
</dbReference>
<dbReference type="RefSeq" id="XP_020910449.1">
    <property type="nucleotide sequence ID" value="XM_021054790.2"/>
</dbReference>
<dbReference type="GO" id="GO:0000287">
    <property type="term" value="F:magnesium ion binding"/>
    <property type="evidence" value="ECO:0007669"/>
    <property type="project" value="InterPro"/>
</dbReference>
<keyword evidence="9" id="KW-1133">Transmembrane helix</keyword>
<dbReference type="GO" id="GO:0005737">
    <property type="term" value="C:cytoplasm"/>
    <property type="evidence" value="ECO:0007669"/>
    <property type="project" value="InterPro"/>
</dbReference>
<dbReference type="AlphaFoldDB" id="A0A913XWT0"/>
<dbReference type="PANTHER" id="PTHR13045:SF0">
    <property type="entry name" value="7-METHYLGUANOSINE PHOSPHATE-SPECIFIC 5'-NUCLEOTIDASE"/>
    <property type="match status" value="1"/>
</dbReference>
<evidence type="ECO:0000256" key="4">
    <source>
        <dbReference type="ARBA" id="ARBA00022723"/>
    </source>
</evidence>
<protein>
    <recommendedName>
        <fullName evidence="3">5'-nucleotidase</fullName>
        <ecNumber evidence="3">3.1.3.5</ecNumber>
    </recommendedName>
</protein>
<organism evidence="10 11">
    <name type="scientific">Exaiptasia diaphana</name>
    <name type="common">Tropical sea anemone</name>
    <name type="synonym">Aiptasia pulchella</name>
    <dbReference type="NCBI Taxonomy" id="2652724"/>
    <lineage>
        <taxon>Eukaryota</taxon>
        <taxon>Metazoa</taxon>
        <taxon>Cnidaria</taxon>
        <taxon>Anthozoa</taxon>
        <taxon>Hexacorallia</taxon>
        <taxon>Actiniaria</taxon>
        <taxon>Aiptasiidae</taxon>
        <taxon>Exaiptasia</taxon>
    </lineage>
</organism>
<comment type="catalytic activity">
    <reaction evidence="1">
        <text>a ribonucleoside 5'-phosphate + H2O = a ribonucleoside + phosphate</text>
        <dbReference type="Rhea" id="RHEA:12484"/>
        <dbReference type="ChEBI" id="CHEBI:15377"/>
        <dbReference type="ChEBI" id="CHEBI:18254"/>
        <dbReference type="ChEBI" id="CHEBI:43474"/>
        <dbReference type="ChEBI" id="CHEBI:58043"/>
        <dbReference type="EC" id="3.1.3.5"/>
    </reaction>
</comment>
<dbReference type="OMA" id="GPERMQI"/>
<dbReference type="Gene3D" id="3.40.50.1000">
    <property type="entry name" value="HAD superfamily/HAD-like"/>
    <property type="match status" value="1"/>
</dbReference>
<evidence type="ECO:0000256" key="2">
    <source>
        <dbReference type="ARBA" id="ARBA00008389"/>
    </source>
</evidence>
<dbReference type="Proteomes" id="UP000887567">
    <property type="component" value="Unplaced"/>
</dbReference>
<dbReference type="SUPFAM" id="SSF56784">
    <property type="entry name" value="HAD-like"/>
    <property type="match status" value="1"/>
</dbReference>
<dbReference type="SFLD" id="SFLDS00003">
    <property type="entry name" value="Haloacid_Dehalogenase"/>
    <property type="match status" value="1"/>
</dbReference>
<comment type="similarity">
    <text evidence="2">Belongs to the pyrimidine 5'-nucleotidase family.</text>
</comment>
<evidence type="ECO:0000256" key="7">
    <source>
        <dbReference type="ARBA" id="ARBA00022842"/>
    </source>
</evidence>
<evidence type="ECO:0000313" key="10">
    <source>
        <dbReference type="EnsemblMetazoa" id="XP_020910449.1"/>
    </source>
</evidence>
<keyword evidence="5" id="KW-0547">Nucleotide-binding</keyword>
<accession>A0A913XWT0</accession>
<dbReference type="EnsemblMetazoa" id="XM_021054790.2">
    <property type="protein sequence ID" value="XP_020910449.1"/>
    <property type="gene ID" value="LOC110248278"/>
</dbReference>
<dbReference type="Pfam" id="PF05822">
    <property type="entry name" value="UMPH-1"/>
    <property type="match status" value="1"/>
</dbReference>
<dbReference type="SFLD" id="SFLDG01128">
    <property type="entry name" value="C1.4:_5'-Nucleotidase_Like"/>
    <property type="match status" value="1"/>
</dbReference>
<dbReference type="GO" id="GO:0000166">
    <property type="term" value="F:nucleotide binding"/>
    <property type="evidence" value="ECO:0007669"/>
    <property type="project" value="UniProtKB-KW"/>
</dbReference>
<dbReference type="GO" id="GO:0008253">
    <property type="term" value="F:5'-nucleotidase activity"/>
    <property type="evidence" value="ECO:0007669"/>
    <property type="project" value="UniProtKB-EC"/>
</dbReference>
<evidence type="ECO:0000256" key="8">
    <source>
        <dbReference type="ARBA" id="ARBA00023080"/>
    </source>
</evidence>
<dbReference type="GO" id="GO:0009117">
    <property type="term" value="P:nucleotide metabolic process"/>
    <property type="evidence" value="ECO:0007669"/>
    <property type="project" value="UniProtKB-KW"/>
</dbReference>
<keyword evidence="4" id="KW-0479">Metal-binding</keyword>